<comment type="caution">
    <text evidence="15">The sequence shown here is derived from an EMBL/GenBank/DDBJ whole genome shotgun (WGS) entry which is preliminary data.</text>
</comment>
<comment type="similarity">
    <text evidence="1 13">Belongs to the RuvC family.</text>
</comment>
<dbReference type="GO" id="GO:0008821">
    <property type="term" value="F:crossover junction DNA endonuclease activity"/>
    <property type="evidence" value="ECO:0007669"/>
    <property type="project" value="UniProtKB-UniRule"/>
</dbReference>
<keyword evidence="10 13" id="KW-0233">DNA recombination</keyword>
<evidence type="ECO:0000256" key="2">
    <source>
        <dbReference type="ARBA" id="ARBA00022490"/>
    </source>
</evidence>
<keyword evidence="3 13" id="KW-0540">Nuclease</keyword>
<comment type="subunit">
    <text evidence="13">Homodimer which binds Holliday junction (HJ) DNA. The HJ becomes 2-fold symmetrical on binding to RuvC with unstacked arms; it has a different conformation from HJ DNA in complex with RuvA. In the full resolvosome a probable DNA-RuvA(4)-RuvB(12)-RuvC(2) complex forms which resolves the HJ.</text>
</comment>
<dbReference type="NCBIfam" id="NF000711">
    <property type="entry name" value="PRK00039.2-1"/>
    <property type="match status" value="1"/>
</dbReference>
<evidence type="ECO:0000256" key="7">
    <source>
        <dbReference type="ARBA" id="ARBA00022801"/>
    </source>
</evidence>
<keyword evidence="6 13" id="KW-0227">DNA damage</keyword>
<dbReference type="FunFam" id="3.30.420.10:FF:000002">
    <property type="entry name" value="Crossover junction endodeoxyribonuclease RuvC"/>
    <property type="match status" value="1"/>
</dbReference>
<gene>
    <name evidence="13" type="primary">ruvC</name>
    <name evidence="15" type="ORF">KDA_74610</name>
</gene>
<evidence type="ECO:0000256" key="5">
    <source>
        <dbReference type="ARBA" id="ARBA00022759"/>
    </source>
</evidence>
<dbReference type="InterPro" id="IPR020563">
    <property type="entry name" value="X-over_junc_endoDNase_Mg_BS"/>
</dbReference>
<evidence type="ECO:0000313" key="16">
    <source>
        <dbReference type="Proteomes" id="UP000287171"/>
    </source>
</evidence>
<dbReference type="SUPFAM" id="SSF53098">
    <property type="entry name" value="Ribonuclease H-like"/>
    <property type="match status" value="1"/>
</dbReference>
<dbReference type="EMBL" id="BIFT01000003">
    <property type="protein sequence ID" value="GCE31977.1"/>
    <property type="molecule type" value="Genomic_DNA"/>
</dbReference>
<sequence length="179" mass="19590">MAHVISQRSPPERIILGVDPGIAITGYAFLHEQHGGLQMLACDVIRTPKHTPLPDRLQSLHDQLSALLATYRPSESAMEILFFGKNRKTAIDVAHARGVAMLTLKQAHLSIAEYTPSQIKLAVTGYGNADKSQVGEMVRVLLRLSAIPRPDDAADAAAAAICHAHTHAWRSQIERNHRV</sequence>
<evidence type="ECO:0000256" key="8">
    <source>
        <dbReference type="ARBA" id="ARBA00022842"/>
    </source>
</evidence>
<dbReference type="NCBIfam" id="TIGR00228">
    <property type="entry name" value="ruvC"/>
    <property type="match status" value="1"/>
</dbReference>
<evidence type="ECO:0000256" key="3">
    <source>
        <dbReference type="ARBA" id="ARBA00022722"/>
    </source>
</evidence>
<dbReference type="InterPro" id="IPR002176">
    <property type="entry name" value="X-over_junc_endoDNase_RuvC"/>
</dbReference>
<keyword evidence="7 13" id="KW-0378">Hydrolase</keyword>
<feature type="active site" evidence="13">
    <location>
        <position position="19"/>
    </location>
</feature>
<reference evidence="16" key="1">
    <citation type="submission" date="2018-12" db="EMBL/GenBank/DDBJ databases">
        <title>Tengunoibacter tsumagoiensis gen. nov., sp. nov., Dictyobacter kobayashii sp. nov., D. alpinus sp. nov., and D. joshuensis sp. nov. and description of Dictyobacteraceae fam. nov. within the order Ktedonobacterales isolated from Tengu-no-mugimeshi.</title>
        <authorList>
            <person name="Wang C.M."/>
            <person name="Zheng Y."/>
            <person name="Sakai Y."/>
            <person name="Toyoda A."/>
            <person name="Minakuchi Y."/>
            <person name="Abe K."/>
            <person name="Yokota A."/>
            <person name="Yabe S."/>
        </authorList>
    </citation>
    <scope>NUCLEOTIDE SEQUENCE [LARGE SCALE GENOMIC DNA]</scope>
    <source>
        <strain evidence="16">Uno16</strain>
    </source>
</reference>
<dbReference type="Proteomes" id="UP000287171">
    <property type="component" value="Unassembled WGS sequence"/>
</dbReference>
<keyword evidence="8 13" id="KW-0460">Magnesium</keyword>
<evidence type="ECO:0000256" key="6">
    <source>
        <dbReference type="ARBA" id="ARBA00022763"/>
    </source>
</evidence>
<evidence type="ECO:0000256" key="12">
    <source>
        <dbReference type="ARBA" id="ARBA00029354"/>
    </source>
</evidence>
<dbReference type="GO" id="GO:0006310">
    <property type="term" value="P:DNA recombination"/>
    <property type="evidence" value="ECO:0007669"/>
    <property type="project" value="UniProtKB-UniRule"/>
</dbReference>
<dbReference type="EC" id="3.1.21.10" evidence="13 14"/>
<dbReference type="HAMAP" id="MF_00034">
    <property type="entry name" value="RuvC"/>
    <property type="match status" value="1"/>
</dbReference>
<dbReference type="PROSITE" id="PS01321">
    <property type="entry name" value="RUVC"/>
    <property type="match status" value="1"/>
</dbReference>
<dbReference type="PRINTS" id="PR00696">
    <property type="entry name" value="RSOLVASERUVC"/>
</dbReference>
<keyword evidence="9 13" id="KW-0238">DNA-binding</keyword>
<dbReference type="AlphaFoldDB" id="A0A402BKT3"/>
<feature type="binding site" evidence="13">
    <location>
        <position position="19"/>
    </location>
    <ligand>
        <name>Mg(2+)</name>
        <dbReference type="ChEBI" id="CHEBI:18420"/>
        <label>1</label>
    </ligand>
</feature>
<dbReference type="Gene3D" id="3.30.420.10">
    <property type="entry name" value="Ribonuclease H-like superfamily/Ribonuclease H"/>
    <property type="match status" value="1"/>
</dbReference>
<evidence type="ECO:0000256" key="10">
    <source>
        <dbReference type="ARBA" id="ARBA00023172"/>
    </source>
</evidence>
<dbReference type="OrthoDB" id="9805499at2"/>
<dbReference type="CDD" id="cd16962">
    <property type="entry name" value="RuvC"/>
    <property type="match status" value="1"/>
</dbReference>
<feature type="active site" evidence="13">
    <location>
        <position position="79"/>
    </location>
</feature>
<feature type="binding site" evidence="13">
    <location>
        <position position="79"/>
    </location>
    <ligand>
        <name>Mg(2+)</name>
        <dbReference type="ChEBI" id="CHEBI:18420"/>
        <label>2</label>
    </ligand>
</feature>
<accession>A0A402BKT3</accession>
<dbReference type="InterPro" id="IPR012337">
    <property type="entry name" value="RNaseH-like_sf"/>
</dbReference>
<comment type="cofactor">
    <cofactor evidence="13">
        <name>Mg(2+)</name>
        <dbReference type="ChEBI" id="CHEBI:18420"/>
    </cofactor>
    <text evidence="13">Binds 2 Mg(2+) ion per subunit.</text>
</comment>
<evidence type="ECO:0000256" key="4">
    <source>
        <dbReference type="ARBA" id="ARBA00022723"/>
    </source>
</evidence>
<evidence type="ECO:0000256" key="13">
    <source>
        <dbReference type="HAMAP-Rule" id="MF_00034"/>
    </source>
</evidence>
<protein>
    <recommendedName>
        <fullName evidence="13 14">Crossover junction endodeoxyribonuclease RuvC</fullName>
        <ecNumber evidence="13 14">3.1.21.10</ecNumber>
    </recommendedName>
    <alternativeName>
        <fullName evidence="13">Holliday junction nuclease RuvC</fullName>
    </alternativeName>
    <alternativeName>
        <fullName evidence="13">Holliday junction resolvase RuvC</fullName>
    </alternativeName>
</protein>
<keyword evidence="2 13" id="KW-0963">Cytoplasm</keyword>
<organism evidence="15 16">
    <name type="scientific">Dictyobacter alpinus</name>
    <dbReference type="NCBI Taxonomy" id="2014873"/>
    <lineage>
        <taxon>Bacteria</taxon>
        <taxon>Bacillati</taxon>
        <taxon>Chloroflexota</taxon>
        <taxon>Ktedonobacteria</taxon>
        <taxon>Ktedonobacterales</taxon>
        <taxon>Dictyobacteraceae</taxon>
        <taxon>Dictyobacter</taxon>
    </lineage>
</organism>
<feature type="binding site" evidence="13">
    <location>
        <position position="152"/>
    </location>
    <ligand>
        <name>Mg(2+)</name>
        <dbReference type="ChEBI" id="CHEBI:18420"/>
        <label>1</label>
    </ligand>
</feature>
<evidence type="ECO:0000256" key="11">
    <source>
        <dbReference type="ARBA" id="ARBA00023204"/>
    </source>
</evidence>
<keyword evidence="11 13" id="KW-0234">DNA repair</keyword>
<evidence type="ECO:0000256" key="14">
    <source>
        <dbReference type="NCBIfam" id="TIGR00228"/>
    </source>
</evidence>
<comment type="catalytic activity">
    <reaction evidence="12 13">
        <text>Endonucleolytic cleavage at a junction such as a reciprocal single-stranded crossover between two homologous DNA duplexes (Holliday junction).</text>
        <dbReference type="EC" id="3.1.21.10"/>
    </reaction>
</comment>
<dbReference type="RefSeq" id="WP_126631996.1">
    <property type="nucleotide sequence ID" value="NZ_BIFT01000003.1"/>
</dbReference>
<dbReference type="PANTHER" id="PTHR30194">
    <property type="entry name" value="CROSSOVER JUNCTION ENDODEOXYRIBONUCLEASE RUVC"/>
    <property type="match status" value="1"/>
</dbReference>
<dbReference type="PANTHER" id="PTHR30194:SF3">
    <property type="entry name" value="CROSSOVER JUNCTION ENDODEOXYRIBONUCLEASE RUVC"/>
    <property type="match status" value="1"/>
</dbReference>
<dbReference type="GO" id="GO:0005737">
    <property type="term" value="C:cytoplasm"/>
    <property type="evidence" value="ECO:0007669"/>
    <property type="project" value="UniProtKB-SubCell"/>
</dbReference>
<dbReference type="GO" id="GO:0048476">
    <property type="term" value="C:Holliday junction resolvase complex"/>
    <property type="evidence" value="ECO:0007669"/>
    <property type="project" value="UniProtKB-UniRule"/>
</dbReference>
<comment type="function">
    <text evidence="13">The RuvA-RuvB-RuvC complex processes Holliday junction (HJ) DNA during genetic recombination and DNA repair. Endonuclease that resolves HJ intermediates. Cleaves cruciform DNA by making single-stranded nicks across the HJ at symmetrical positions within the homologous arms, yielding a 5'-phosphate and a 3'-hydroxyl group; requires a central core of homology in the junction. The consensus cleavage sequence is 5'-(A/T)TT(C/G)-3'. Cleavage occurs on the 3'-side of the TT dinucleotide at the point of strand exchange. HJ branch migration catalyzed by RuvA-RuvB allows RuvC to scan DNA until it finds its consensus sequence, where it cleaves and resolves the cruciform DNA.</text>
</comment>
<evidence type="ECO:0000256" key="9">
    <source>
        <dbReference type="ARBA" id="ARBA00023125"/>
    </source>
</evidence>
<dbReference type="Pfam" id="PF02075">
    <property type="entry name" value="RuvC"/>
    <property type="match status" value="1"/>
</dbReference>
<name>A0A402BKT3_9CHLR</name>
<dbReference type="GO" id="GO:0000287">
    <property type="term" value="F:magnesium ion binding"/>
    <property type="evidence" value="ECO:0007669"/>
    <property type="project" value="UniProtKB-UniRule"/>
</dbReference>
<comment type="subcellular location">
    <subcellularLocation>
        <location evidence="13">Cytoplasm</location>
    </subcellularLocation>
</comment>
<keyword evidence="5 13" id="KW-0255">Endonuclease</keyword>
<dbReference type="GO" id="GO:0003677">
    <property type="term" value="F:DNA binding"/>
    <property type="evidence" value="ECO:0007669"/>
    <property type="project" value="UniProtKB-KW"/>
</dbReference>
<keyword evidence="4 13" id="KW-0479">Metal-binding</keyword>
<proteinExistence type="inferred from homology"/>
<evidence type="ECO:0000313" key="15">
    <source>
        <dbReference type="EMBL" id="GCE31977.1"/>
    </source>
</evidence>
<dbReference type="GO" id="GO:0006281">
    <property type="term" value="P:DNA repair"/>
    <property type="evidence" value="ECO:0007669"/>
    <property type="project" value="UniProtKB-UniRule"/>
</dbReference>
<evidence type="ECO:0000256" key="1">
    <source>
        <dbReference type="ARBA" id="ARBA00009518"/>
    </source>
</evidence>
<dbReference type="InterPro" id="IPR036397">
    <property type="entry name" value="RNaseH_sf"/>
</dbReference>
<keyword evidence="16" id="KW-1185">Reference proteome</keyword>
<feature type="active site" evidence="13">
    <location>
        <position position="152"/>
    </location>
</feature>